<dbReference type="Pfam" id="PF20152">
    <property type="entry name" value="DUF6534"/>
    <property type="match status" value="1"/>
</dbReference>
<feature type="transmembrane region" description="Helical" evidence="2">
    <location>
        <begin position="155"/>
        <end position="177"/>
    </location>
</feature>
<dbReference type="GeneID" id="25261704"/>
<dbReference type="STRING" id="1037660.A0A066VVX6"/>
<dbReference type="PANTHER" id="PTHR40465:SF1">
    <property type="entry name" value="DUF6534 DOMAIN-CONTAINING PROTEIN"/>
    <property type="match status" value="1"/>
</dbReference>
<dbReference type="OMA" id="WWIYNLL"/>
<proteinExistence type="predicted"/>
<organism evidence="4 5">
    <name type="scientific">Tilletiaria anomala (strain ATCC 24038 / CBS 436.72 / UBC 951)</name>
    <dbReference type="NCBI Taxonomy" id="1037660"/>
    <lineage>
        <taxon>Eukaryota</taxon>
        <taxon>Fungi</taxon>
        <taxon>Dikarya</taxon>
        <taxon>Basidiomycota</taxon>
        <taxon>Ustilaginomycotina</taxon>
        <taxon>Exobasidiomycetes</taxon>
        <taxon>Georgefischeriales</taxon>
        <taxon>Tilletiariaceae</taxon>
        <taxon>Tilletiaria</taxon>
    </lineage>
</organism>
<dbReference type="InterPro" id="IPR045339">
    <property type="entry name" value="DUF6534"/>
</dbReference>
<feature type="region of interest" description="Disordered" evidence="1">
    <location>
        <begin position="367"/>
        <end position="422"/>
    </location>
</feature>
<accession>A0A066VVX6</accession>
<keyword evidence="2" id="KW-0472">Membrane</keyword>
<evidence type="ECO:0000256" key="1">
    <source>
        <dbReference type="SAM" id="MobiDB-lite"/>
    </source>
</evidence>
<feature type="transmembrane region" description="Helical" evidence="2">
    <location>
        <begin position="116"/>
        <end position="143"/>
    </location>
</feature>
<feature type="domain" description="DUF6534" evidence="3">
    <location>
        <begin position="162"/>
        <end position="248"/>
    </location>
</feature>
<comment type="caution">
    <text evidence="4">The sequence shown here is derived from an EMBL/GenBank/DDBJ whole genome shotgun (WGS) entry which is preliminary data.</text>
</comment>
<sequence>MSAYDLSLGCILIGVMLNIWLYGFSVLQTHLYYTTFRNDGKWLKIFVAFLFIIDTMNSVFDAHFIYDYLVTNFGNLQFASRSNVTFTTDPVMTGIMAFSCQLFFAWRVRRLNKGWIIPASICILSFASLLGAIGSTIGVSIVLTFEKFQSFQVVVIIWLLFAALADLTITVSLIYTLRQSRTGFKATDDLITRLIRITLQTGLLTTTFAIIDLILFLASPTTLHLVFNLPLAKLYINSLLSTLNARQSISNVVFSADGTGSGSGVRAISGTGNRHSTYAGAVTSQPVSNVQTASHGSRGISILARLGATGRPKPADAASALENGVHIHTVEERFEEKNAVMHISESTSTFNVDGQDQPKDLEMCTAANRPHSNSVGTSASGSSDQHTACSTQQQEPVLYHPFASPQPGNALQISTANAEHIP</sequence>
<feature type="compositionally biased region" description="Polar residues" evidence="1">
    <location>
        <begin position="384"/>
        <end position="395"/>
    </location>
</feature>
<keyword evidence="2" id="KW-1133">Transmembrane helix</keyword>
<feature type="transmembrane region" description="Helical" evidence="2">
    <location>
        <begin position="45"/>
        <end position="66"/>
    </location>
</feature>
<dbReference type="EMBL" id="JMSN01000067">
    <property type="protein sequence ID" value="KDN42715.1"/>
    <property type="molecule type" value="Genomic_DNA"/>
</dbReference>
<keyword evidence="2" id="KW-0812">Transmembrane</keyword>
<feature type="transmembrane region" description="Helical" evidence="2">
    <location>
        <begin position="6"/>
        <end position="24"/>
    </location>
</feature>
<feature type="compositionally biased region" description="Low complexity" evidence="1">
    <location>
        <begin position="372"/>
        <end position="383"/>
    </location>
</feature>
<feature type="transmembrane region" description="Helical" evidence="2">
    <location>
        <begin position="197"/>
        <end position="218"/>
    </location>
</feature>
<dbReference type="InParanoid" id="A0A066VVX6"/>
<reference evidence="4 5" key="1">
    <citation type="submission" date="2014-05" db="EMBL/GenBank/DDBJ databases">
        <title>Draft genome sequence of a rare smut relative, Tilletiaria anomala UBC 951.</title>
        <authorList>
            <consortium name="DOE Joint Genome Institute"/>
            <person name="Toome M."/>
            <person name="Kuo A."/>
            <person name="Henrissat B."/>
            <person name="Lipzen A."/>
            <person name="Tritt A."/>
            <person name="Yoshinaga Y."/>
            <person name="Zane M."/>
            <person name="Barry K."/>
            <person name="Grigoriev I.V."/>
            <person name="Spatafora J.W."/>
            <person name="Aimea M.C."/>
        </authorList>
    </citation>
    <scope>NUCLEOTIDE SEQUENCE [LARGE SCALE GENOMIC DNA]</scope>
    <source>
        <strain evidence="4 5">UBC 951</strain>
    </source>
</reference>
<dbReference type="OrthoDB" id="2535105at2759"/>
<dbReference type="RefSeq" id="XP_013242139.1">
    <property type="nucleotide sequence ID" value="XM_013386685.1"/>
</dbReference>
<dbReference type="AlphaFoldDB" id="A0A066VVX6"/>
<dbReference type="Proteomes" id="UP000027361">
    <property type="component" value="Unassembled WGS sequence"/>
</dbReference>
<name>A0A066VVX6_TILAU</name>
<keyword evidence="5" id="KW-1185">Reference proteome</keyword>
<protein>
    <recommendedName>
        <fullName evidence="3">DUF6534 domain-containing protein</fullName>
    </recommendedName>
</protein>
<dbReference type="PANTHER" id="PTHR40465">
    <property type="entry name" value="CHROMOSOME 1, WHOLE GENOME SHOTGUN SEQUENCE"/>
    <property type="match status" value="1"/>
</dbReference>
<dbReference type="HOGENOM" id="CLU_046025_2_0_1"/>
<feature type="compositionally biased region" description="Polar residues" evidence="1">
    <location>
        <begin position="406"/>
        <end position="422"/>
    </location>
</feature>
<evidence type="ECO:0000313" key="4">
    <source>
        <dbReference type="EMBL" id="KDN42715.1"/>
    </source>
</evidence>
<evidence type="ECO:0000313" key="5">
    <source>
        <dbReference type="Proteomes" id="UP000027361"/>
    </source>
</evidence>
<gene>
    <name evidence="4" type="ORF">K437DRAFT_157346</name>
</gene>
<evidence type="ECO:0000256" key="2">
    <source>
        <dbReference type="SAM" id="Phobius"/>
    </source>
</evidence>
<feature type="transmembrane region" description="Helical" evidence="2">
    <location>
        <begin position="86"/>
        <end position="104"/>
    </location>
</feature>
<evidence type="ECO:0000259" key="3">
    <source>
        <dbReference type="Pfam" id="PF20152"/>
    </source>
</evidence>